<organism evidence="1 2">
    <name type="scientific">Prunus dulcis</name>
    <name type="common">Almond</name>
    <name type="synonym">Amygdalus dulcis</name>
    <dbReference type="NCBI Taxonomy" id="3755"/>
    <lineage>
        <taxon>Eukaryota</taxon>
        <taxon>Viridiplantae</taxon>
        <taxon>Streptophyta</taxon>
        <taxon>Embryophyta</taxon>
        <taxon>Tracheophyta</taxon>
        <taxon>Spermatophyta</taxon>
        <taxon>Magnoliopsida</taxon>
        <taxon>eudicotyledons</taxon>
        <taxon>Gunneridae</taxon>
        <taxon>Pentapetalae</taxon>
        <taxon>rosids</taxon>
        <taxon>fabids</taxon>
        <taxon>Rosales</taxon>
        <taxon>Rosaceae</taxon>
        <taxon>Amygdaloideae</taxon>
        <taxon>Amygdaleae</taxon>
        <taxon>Prunus</taxon>
    </lineage>
</organism>
<sequence length="128" mass="14183">MLPLHSLGQTHDIVTVQSTVSDECRMLTIGGVHEYLVVSRIGVHEAQQLVTSSYVHELVDPGQQEAMLRTGLTHSPPSFALRTITEFASQIGYVAFLIKSMAFSLSTLVRMSLYRSASYERHFSLTGL</sequence>
<keyword evidence="2" id="KW-1185">Reference proteome</keyword>
<gene>
    <name evidence="1" type="ORF">L3X38_042221</name>
</gene>
<comment type="caution">
    <text evidence="1">The sequence shown here is derived from an EMBL/GenBank/DDBJ whole genome shotgun (WGS) entry which is preliminary data.</text>
</comment>
<evidence type="ECO:0000313" key="2">
    <source>
        <dbReference type="Proteomes" id="UP001054821"/>
    </source>
</evidence>
<reference evidence="1 2" key="1">
    <citation type="journal article" date="2022" name="G3 (Bethesda)">
        <title>Whole-genome sequence and methylome profiling of the almond [Prunus dulcis (Mill.) D.A. Webb] cultivar 'Nonpareil'.</title>
        <authorList>
            <person name="D'Amico-Willman K.M."/>
            <person name="Ouma W.Z."/>
            <person name="Meulia T."/>
            <person name="Sideli G.M."/>
            <person name="Gradziel T.M."/>
            <person name="Fresnedo-Ramirez J."/>
        </authorList>
    </citation>
    <scope>NUCLEOTIDE SEQUENCE [LARGE SCALE GENOMIC DNA]</scope>
    <source>
        <strain evidence="1">Clone GOH B32 T37-40</strain>
    </source>
</reference>
<name>A0AAD4UW55_PRUDU</name>
<evidence type="ECO:0000313" key="1">
    <source>
        <dbReference type="EMBL" id="KAI5313047.1"/>
    </source>
</evidence>
<protein>
    <submittedName>
        <fullName evidence="1">Uncharacterized protein</fullName>
    </submittedName>
</protein>
<dbReference type="EMBL" id="JAJFAZ020000008">
    <property type="protein sequence ID" value="KAI5313047.1"/>
    <property type="molecule type" value="Genomic_DNA"/>
</dbReference>
<dbReference type="Proteomes" id="UP001054821">
    <property type="component" value="Chromosome 8"/>
</dbReference>
<accession>A0AAD4UW55</accession>
<proteinExistence type="predicted"/>
<dbReference type="AlphaFoldDB" id="A0AAD4UW55"/>